<dbReference type="PANTHER" id="PTHR36206">
    <property type="entry name" value="ASPERCRYPTIN BIOSYNTHESIS CLUSTER-SPECIFIC TRANSCRIPTION REGULATOR ATNN-RELATED"/>
    <property type="match status" value="1"/>
</dbReference>
<feature type="compositionally biased region" description="Low complexity" evidence="7">
    <location>
        <begin position="66"/>
        <end position="76"/>
    </location>
</feature>
<keyword evidence="6" id="KW-0539">Nucleus</keyword>
<feature type="region of interest" description="Disordered" evidence="7">
    <location>
        <begin position="15"/>
        <end position="123"/>
    </location>
</feature>
<keyword evidence="4" id="KW-0238">DNA-binding</keyword>
<proteinExistence type="predicted"/>
<sequence>MPDALLWINKDGASDVLSRSSKDETRQIRKHVQHERQVKAKAAQGAAAALAASKSTSPPKSRRVSRSVSERSTTPTDQSTNTVAVRRKALRLDTNLPNDTRSPYPHTSQLSASSSAMSPTSQSLRINQTISALPGLDADELRSLVFFCQRTAPEWSGWRDALFWNKLILQACHLNQSILHGVVALGALHESCEVDKESDEQSSLQQLALVQSTKATRMAVETAASEITALISCVIFICMQNLQDSRTAYQLLKTGHGIITDVDRRLASGELVITDSENTVLNGCLRPIIERLRMRFCCIVDIPSALAISSAIRKESLDSPSSIPHIPHSFSSLLEARNELEHIIDWGQENVDPSNSPSHGLFELHGMLTSWQSALERTPILDAERYDALVSSKKLLRSAALAAAILFDTMGTQVECHYDRHIDKFAEIVHLYKEAIGDHSRTPRRVSFGIDSGAIDTLAFVAGRCRDPVIRREAITLLAQTNRLEGDLQGTTGSTIIQELIRLEEQGLDVSCAADIPESSRLRIWEDHQYWDNGEIHIFFIKSPYELSQCAEIKEVVIKLPDTALRVPKEGANPGSPSLRLPNVKYGRGIGEFLEESTQTYYQITLSSFFMPMPRL</sequence>
<protein>
    <submittedName>
        <fullName evidence="8">Uncharacterized protein</fullName>
    </submittedName>
</protein>
<dbReference type="PANTHER" id="PTHR36206:SF12">
    <property type="entry name" value="ASPERCRYPTIN BIOSYNTHESIS CLUSTER-SPECIFIC TRANSCRIPTION REGULATOR ATNN-RELATED"/>
    <property type="match status" value="1"/>
</dbReference>
<gene>
    <name evidence="8" type="ORF">PV10_05451</name>
</gene>
<dbReference type="GO" id="GO:0003677">
    <property type="term" value="F:DNA binding"/>
    <property type="evidence" value="ECO:0007669"/>
    <property type="project" value="UniProtKB-KW"/>
</dbReference>
<keyword evidence="3" id="KW-0805">Transcription regulation</keyword>
<feature type="compositionally biased region" description="Low complexity" evidence="7">
    <location>
        <begin position="40"/>
        <end position="59"/>
    </location>
</feature>
<evidence type="ECO:0000256" key="3">
    <source>
        <dbReference type="ARBA" id="ARBA00023015"/>
    </source>
</evidence>
<keyword evidence="5" id="KW-0804">Transcription</keyword>
<dbReference type="HOGENOM" id="CLU_449790_0_0_1"/>
<dbReference type="OMA" id="KHVQHER"/>
<dbReference type="EMBL" id="KN847523">
    <property type="protein sequence ID" value="KIV90843.1"/>
    <property type="molecule type" value="Genomic_DNA"/>
</dbReference>
<dbReference type="InterPro" id="IPR052360">
    <property type="entry name" value="Transcr_Regulatory_Proteins"/>
</dbReference>
<dbReference type="VEuPathDB" id="FungiDB:PV10_05451"/>
<keyword evidence="9" id="KW-1185">Reference proteome</keyword>
<dbReference type="AlphaFoldDB" id="A0A0D1ZVJ6"/>
<evidence type="ECO:0000256" key="4">
    <source>
        <dbReference type="ARBA" id="ARBA00023125"/>
    </source>
</evidence>
<keyword evidence="1" id="KW-0479">Metal-binding</keyword>
<evidence type="ECO:0000313" key="8">
    <source>
        <dbReference type="EMBL" id="KIV90843.1"/>
    </source>
</evidence>
<keyword evidence="2" id="KW-0862">Zinc</keyword>
<evidence type="ECO:0000256" key="1">
    <source>
        <dbReference type="ARBA" id="ARBA00022723"/>
    </source>
</evidence>
<dbReference type="GO" id="GO:0046872">
    <property type="term" value="F:metal ion binding"/>
    <property type="evidence" value="ECO:0007669"/>
    <property type="project" value="UniProtKB-KW"/>
</dbReference>
<evidence type="ECO:0000256" key="5">
    <source>
        <dbReference type="ARBA" id="ARBA00023163"/>
    </source>
</evidence>
<dbReference type="GeneID" id="27323296"/>
<organism evidence="8 9">
    <name type="scientific">Exophiala mesophila</name>
    <name type="common">Black yeast-like fungus</name>
    <dbReference type="NCBI Taxonomy" id="212818"/>
    <lineage>
        <taxon>Eukaryota</taxon>
        <taxon>Fungi</taxon>
        <taxon>Dikarya</taxon>
        <taxon>Ascomycota</taxon>
        <taxon>Pezizomycotina</taxon>
        <taxon>Eurotiomycetes</taxon>
        <taxon>Chaetothyriomycetidae</taxon>
        <taxon>Chaetothyriales</taxon>
        <taxon>Herpotrichiellaceae</taxon>
        <taxon>Exophiala</taxon>
    </lineage>
</organism>
<dbReference type="STRING" id="212818.A0A0D1ZVJ6"/>
<dbReference type="RefSeq" id="XP_016222417.1">
    <property type="nucleotide sequence ID" value="XM_016370124.1"/>
</dbReference>
<dbReference type="Proteomes" id="UP000054302">
    <property type="component" value="Unassembled WGS sequence"/>
</dbReference>
<name>A0A0D1ZVJ6_EXOME</name>
<reference evidence="8 9" key="1">
    <citation type="submission" date="2015-01" db="EMBL/GenBank/DDBJ databases">
        <title>The Genome Sequence of Exophiala mesophila CBS40295.</title>
        <authorList>
            <consortium name="The Broad Institute Genomics Platform"/>
            <person name="Cuomo C."/>
            <person name="de Hoog S."/>
            <person name="Gorbushina A."/>
            <person name="Stielow B."/>
            <person name="Teixiera M."/>
            <person name="Abouelleil A."/>
            <person name="Chapman S.B."/>
            <person name="Priest M."/>
            <person name="Young S.K."/>
            <person name="Wortman J."/>
            <person name="Nusbaum C."/>
            <person name="Birren B."/>
        </authorList>
    </citation>
    <scope>NUCLEOTIDE SEQUENCE [LARGE SCALE GENOMIC DNA]</scope>
    <source>
        <strain evidence="8 9">CBS 40295</strain>
    </source>
</reference>
<feature type="compositionally biased region" description="Low complexity" evidence="7">
    <location>
        <begin position="107"/>
        <end position="123"/>
    </location>
</feature>
<accession>A0A0D1ZVJ6</accession>
<evidence type="ECO:0000313" key="9">
    <source>
        <dbReference type="Proteomes" id="UP000054302"/>
    </source>
</evidence>
<evidence type="ECO:0000256" key="7">
    <source>
        <dbReference type="SAM" id="MobiDB-lite"/>
    </source>
</evidence>
<dbReference type="OrthoDB" id="2593732at2759"/>
<evidence type="ECO:0000256" key="6">
    <source>
        <dbReference type="ARBA" id="ARBA00023242"/>
    </source>
</evidence>
<evidence type="ECO:0000256" key="2">
    <source>
        <dbReference type="ARBA" id="ARBA00022833"/>
    </source>
</evidence>